<evidence type="ECO:0000313" key="2">
    <source>
        <dbReference type="Proteomes" id="UP001597051"/>
    </source>
</evidence>
<dbReference type="Proteomes" id="UP001597051">
    <property type="component" value="Unassembled WGS sequence"/>
</dbReference>
<keyword evidence="2" id="KW-1185">Reference proteome</keyword>
<protein>
    <submittedName>
        <fullName evidence="1">Nucleotidyltransferase substrate binding protein</fullName>
    </submittedName>
</protein>
<evidence type="ECO:0000313" key="1">
    <source>
        <dbReference type="EMBL" id="MFD0984581.1"/>
    </source>
</evidence>
<dbReference type="NCBIfam" id="TIGR01987">
    <property type="entry name" value="HI0074"/>
    <property type="match status" value="1"/>
</dbReference>
<dbReference type="RefSeq" id="WP_379756009.1">
    <property type="nucleotide sequence ID" value="NZ_JBHSYB010000024.1"/>
</dbReference>
<dbReference type="Gene3D" id="1.20.120.330">
    <property type="entry name" value="Nucleotidyltransferases domain 2"/>
    <property type="match status" value="1"/>
</dbReference>
<dbReference type="InterPro" id="IPR010235">
    <property type="entry name" value="HepT"/>
</dbReference>
<gene>
    <name evidence="1" type="ORF">ACFQ0S_08860</name>
</gene>
<sequence>MENQDIRWKQRFEHFTGAFKQLKNAKNIQIERSFTELELQGVVQAFEVTQELSWKVMKDFLEEQGKTDLFGSKNAVKEAFNVGLITNGEIWLEMIKSRNTTSHIYDQAEILEIMKIILNDYYEKFSEFESKMKNYL</sequence>
<name>A0ABW3J397_9FLAO</name>
<reference evidence="2" key="1">
    <citation type="journal article" date="2019" name="Int. J. Syst. Evol. Microbiol.">
        <title>The Global Catalogue of Microorganisms (GCM) 10K type strain sequencing project: providing services to taxonomists for standard genome sequencing and annotation.</title>
        <authorList>
            <consortium name="The Broad Institute Genomics Platform"/>
            <consortium name="The Broad Institute Genome Sequencing Center for Infectious Disease"/>
            <person name="Wu L."/>
            <person name="Ma J."/>
        </authorList>
    </citation>
    <scope>NUCLEOTIDE SEQUENCE [LARGE SCALE GENOMIC DNA]</scope>
    <source>
        <strain evidence="2">CECT 7649</strain>
    </source>
</reference>
<dbReference type="SUPFAM" id="SSF81593">
    <property type="entry name" value="Nucleotidyltransferase substrate binding subunit/domain"/>
    <property type="match status" value="1"/>
</dbReference>
<organism evidence="1 2">
    <name type="scientific">Flavobacterium myungsuense</name>
    <dbReference type="NCBI Taxonomy" id="651823"/>
    <lineage>
        <taxon>Bacteria</taxon>
        <taxon>Pseudomonadati</taxon>
        <taxon>Bacteroidota</taxon>
        <taxon>Flavobacteriia</taxon>
        <taxon>Flavobacteriales</taxon>
        <taxon>Flavobacteriaceae</taxon>
        <taxon>Flavobacterium</taxon>
    </lineage>
</organism>
<comment type="caution">
    <text evidence="1">The sequence shown here is derived from an EMBL/GenBank/DDBJ whole genome shotgun (WGS) entry which is preliminary data.</text>
</comment>
<dbReference type="Pfam" id="PF08780">
    <property type="entry name" value="NTase_sub_bind"/>
    <property type="match status" value="1"/>
</dbReference>
<dbReference type="EMBL" id="JBHTIZ010000023">
    <property type="protein sequence ID" value="MFD0984581.1"/>
    <property type="molecule type" value="Genomic_DNA"/>
</dbReference>
<accession>A0ABW3J397</accession>
<proteinExistence type="predicted"/>